<dbReference type="Pfam" id="PF08544">
    <property type="entry name" value="GHMP_kinases_C"/>
    <property type="match status" value="1"/>
</dbReference>
<keyword evidence="5 9" id="KW-0418">Kinase</keyword>
<dbReference type="SUPFAM" id="SSF54211">
    <property type="entry name" value="Ribosomal protein S5 domain 2-like"/>
    <property type="match status" value="1"/>
</dbReference>
<dbReference type="InterPro" id="IPR013750">
    <property type="entry name" value="GHMP_kinase_C_dom"/>
</dbReference>
<dbReference type="GeneID" id="38665548"/>
<dbReference type="AlphaFoldDB" id="A0A348B0H0"/>
<dbReference type="PANTHER" id="PTHR31814:SF2">
    <property type="entry name" value="PHOSPHOMEVALONATE KINASE"/>
    <property type="match status" value="1"/>
</dbReference>
<feature type="domain" description="GHMP kinase N-terminal" evidence="7">
    <location>
        <begin position="57"/>
        <end position="148"/>
    </location>
</feature>
<evidence type="ECO:0000313" key="9">
    <source>
        <dbReference type="EMBL" id="BBD71672.1"/>
    </source>
</evidence>
<dbReference type="PANTHER" id="PTHR31814">
    <property type="match status" value="1"/>
</dbReference>
<evidence type="ECO:0000256" key="3">
    <source>
        <dbReference type="ARBA" id="ARBA00022679"/>
    </source>
</evidence>
<dbReference type="KEGG" id="sacd:HS1genome_0061"/>
<keyword evidence="3" id="KW-0808">Transferase</keyword>
<evidence type="ECO:0000256" key="6">
    <source>
        <dbReference type="ARBA" id="ARBA00022840"/>
    </source>
</evidence>
<dbReference type="Proteomes" id="UP000616143">
    <property type="component" value="Unassembled WGS sequence"/>
</dbReference>
<evidence type="ECO:0000313" key="11">
    <source>
        <dbReference type="Proteomes" id="UP000276741"/>
    </source>
</evidence>
<dbReference type="InterPro" id="IPR036554">
    <property type="entry name" value="GHMP_kinase_C_sf"/>
</dbReference>
<keyword evidence="4" id="KW-0547">Nucleotide-binding</keyword>
<evidence type="ECO:0000256" key="4">
    <source>
        <dbReference type="ARBA" id="ARBA00022741"/>
    </source>
</evidence>
<evidence type="ECO:0000256" key="1">
    <source>
        <dbReference type="ARBA" id="ARBA00005017"/>
    </source>
</evidence>
<dbReference type="Proteomes" id="UP000276741">
    <property type="component" value="Chromosome"/>
</dbReference>
<dbReference type="EC" id="2.7.4.2" evidence="2"/>
<dbReference type="GO" id="GO:0010142">
    <property type="term" value="P:farnesyl diphosphate biosynthetic process, mevalonate pathway"/>
    <property type="evidence" value="ECO:0007669"/>
    <property type="project" value="TreeGrafter"/>
</dbReference>
<dbReference type="GO" id="GO:0019287">
    <property type="term" value="P:isopentenyl diphosphate biosynthetic process, mevalonate pathway"/>
    <property type="evidence" value="ECO:0007669"/>
    <property type="project" value="UniProtKB-UniPathway"/>
</dbReference>
<protein>
    <recommendedName>
        <fullName evidence="2">phosphomevalonate kinase</fullName>
        <ecNumber evidence="2">2.7.4.2</ecNumber>
    </recommendedName>
</protein>
<dbReference type="InterPro" id="IPR035102">
    <property type="entry name" value="Phosphomevalonate_kinase"/>
</dbReference>
<reference evidence="9" key="3">
    <citation type="journal article" date="2019" name="BMC Res. Notes">
        <title>Complete genome sequence of the Sulfodiicoccus acidiphilus strain HS-1T, the first crenarchaeon that lacks polB3, isolated from an acidic hot spring in Ohwaku-dani, Hakone, Japan.</title>
        <authorList>
            <person name="Sakai H.D."/>
            <person name="Kurosawa N."/>
        </authorList>
    </citation>
    <scope>NUCLEOTIDE SEQUENCE</scope>
    <source>
        <strain evidence="9">HS-1</strain>
    </source>
</reference>
<reference evidence="10" key="1">
    <citation type="journal article" date="2014" name="Int. J. Syst. Evol. Microbiol.">
        <title>Complete genome sequence of Corynebacterium casei LMG S-19264T (=DSM 44701T), isolated from a smear-ripened cheese.</title>
        <authorList>
            <consortium name="US DOE Joint Genome Institute (JGI-PGF)"/>
            <person name="Walter F."/>
            <person name="Albersmeier A."/>
            <person name="Kalinowski J."/>
            <person name="Ruckert C."/>
        </authorList>
    </citation>
    <scope>NUCLEOTIDE SEQUENCE</scope>
    <source>
        <strain evidence="10">JCM 31740</strain>
    </source>
</reference>
<reference evidence="10" key="4">
    <citation type="submission" date="2020-09" db="EMBL/GenBank/DDBJ databases">
        <authorList>
            <person name="Sun Q."/>
            <person name="Ohkuma M."/>
        </authorList>
    </citation>
    <scope>NUCLEOTIDE SEQUENCE</scope>
    <source>
        <strain evidence="10">JCM 31740</strain>
    </source>
</reference>
<dbReference type="SUPFAM" id="SSF55060">
    <property type="entry name" value="GHMP Kinase, C-terminal domain"/>
    <property type="match status" value="1"/>
</dbReference>
<sequence>MISAPGKVLWIGSYTVVFGGLAHVIAIDKRVRCEVCESQRPIYETNFGVFEGKGNELIQSVLEEFEREEGKVPPLRVKLMNDREFIRNGRKTGLGSSSAATVALTACIYKYLHGRLDLGEIYVKAQRANWRRQGGIGSGFDVAAAVFGSVVYRTFTDPIKVDSYHEPLKLGDKVSMIVGLSGRPSSTVELVKRFIEGRSKIEPLMKLIDEENQNAINLLKRGKIDAAALHTRLARNILAQAAKTVGVNLNGEMGKVIDEAEENGAYVSLSPGAGGGELYFALGDDLASVEAKWRKRGLTVFYVKEDMGVREE</sequence>
<reference evidence="11" key="2">
    <citation type="submission" date="2018-04" db="EMBL/GenBank/DDBJ databases">
        <title>Complete genome sequence of Sulfodiicoccus acidiphilus strain HS-1.</title>
        <authorList>
            <person name="Sakai H.D."/>
            <person name="Kurosawa N."/>
        </authorList>
    </citation>
    <scope>NUCLEOTIDE SEQUENCE [LARGE SCALE GENOMIC DNA]</scope>
    <source>
        <strain evidence="11">HS-1</strain>
    </source>
</reference>
<dbReference type="GO" id="GO:0005524">
    <property type="term" value="F:ATP binding"/>
    <property type="evidence" value="ECO:0007669"/>
    <property type="project" value="UniProtKB-KW"/>
</dbReference>
<evidence type="ECO:0000256" key="5">
    <source>
        <dbReference type="ARBA" id="ARBA00022777"/>
    </source>
</evidence>
<dbReference type="Gene3D" id="3.30.70.890">
    <property type="entry name" value="GHMP kinase, C-terminal domain"/>
    <property type="match status" value="1"/>
</dbReference>
<dbReference type="EMBL" id="BMQS01000001">
    <property type="protein sequence ID" value="GGT86705.1"/>
    <property type="molecule type" value="Genomic_DNA"/>
</dbReference>
<dbReference type="InterPro" id="IPR014721">
    <property type="entry name" value="Ribsml_uS5_D2-typ_fold_subgr"/>
</dbReference>
<feature type="domain" description="GHMP kinase C-terminal" evidence="8">
    <location>
        <begin position="230"/>
        <end position="295"/>
    </location>
</feature>
<evidence type="ECO:0000259" key="8">
    <source>
        <dbReference type="Pfam" id="PF08544"/>
    </source>
</evidence>
<dbReference type="GO" id="GO:0004631">
    <property type="term" value="F:phosphomevalonate kinase activity"/>
    <property type="evidence" value="ECO:0007669"/>
    <property type="project" value="UniProtKB-EC"/>
</dbReference>
<organism evidence="9 11">
    <name type="scientific">Sulfodiicoccus acidiphilus</name>
    <dbReference type="NCBI Taxonomy" id="1670455"/>
    <lineage>
        <taxon>Archaea</taxon>
        <taxon>Thermoproteota</taxon>
        <taxon>Thermoprotei</taxon>
        <taxon>Sulfolobales</taxon>
        <taxon>Sulfolobaceae</taxon>
        <taxon>Sulfodiicoccus</taxon>
    </lineage>
</organism>
<proteinExistence type="predicted"/>
<evidence type="ECO:0000259" key="7">
    <source>
        <dbReference type="Pfam" id="PF00288"/>
    </source>
</evidence>
<dbReference type="InterPro" id="IPR020568">
    <property type="entry name" value="Ribosomal_Su5_D2-typ_SF"/>
</dbReference>
<dbReference type="UniPathway" id="UPA00057">
    <property type="reaction ID" value="UER00099"/>
</dbReference>
<dbReference type="EMBL" id="AP018553">
    <property type="protein sequence ID" value="BBD71672.1"/>
    <property type="molecule type" value="Genomic_DNA"/>
</dbReference>
<evidence type="ECO:0000313" key="10">
    <source>
        <dbReference type="EMBL" id="GGT86705.1"/>
    </source>
</evidence>
<dbReference type="RefSeq" id="WP_126449007.1">
    <property type="nucleotide sequence ID" value="NZ_AP018553.1"/>
</dbReference>
<dbReference type="InterPro" id="IPR006204">
    <property type="entry name" value="GHMP_kinase_N_dom"/>
</dbReference>
<dbReference type="OrthoDB" id="36273at2157"/>
<dbReference type="Gene3D" id="3.30.230.10">
    <property type="match status" value="1"/>
</dbReference>
<name>A0A348B0H0_9CREN</name>
<keyword evidence="11" id="KW-1185">Reference proteome</keyword>
<keyword evidence="6" id="KW-0067">ATP-binding</keyword>
<accession>A0A348B0H0</accession>
<dbReference type="Pfam" id="PF00288">
    <property type="entry name" value="GHMP_kinases_N"/>
    <property type="match status" value="1"/>
</dbReference>
<comment type="pathway">
    <text evidence="1">Isoprenoid biosynthesis; isopentenyl diphosphate biosynthesis via mevalonate pathway; isopentenyl diphosphate from (R)-mevalonate: step 2/3.</text>
</comment>
<gene>
    <name evidence="10" type="ORF">GCM10007116_00850</name>
    <name evidence="9" type="ORF">HS1genome_0061</name>
</gene>
<evidence type="ECO:0000256" key="2">
    <source>
        <dbReference type="ARBA" id="ARBA00012958"/>
    </source>
</evidence>